<proteinExistence type="predicted"/>
<dbReference type="EMBL" id="JBFDAA010000001">
    <property type="protein sequence ID" value="KAL1140745.1"/>
    <property type="molecule type" value="Genomic_DNA"/>
</dbReference>
<comment type="caution">
    <text evidence="1">The sequence shown here is derived from an EMBL/GenBank/DDBJ whole genome shotgun (WGS) entry which is preliminary data.</text>
</comment>
<evidence type="ECO:0000313" key="1">
    <source>
        <dbReference type="EMBL" id="KAL1140745.1"/>
    </source>
</evidence>
<dbReference type="InterPro" id="IPR004119">
    <property type="entry name" value="EcKL"/>
</dbReference>
<name>A0ABD0YXQ9_9HEMI</name>
<dbReference type="AlphaFoldDB" id="A0ABD0YXQ9"/>
<protein>
    <submittedName>
        <fullName evidence="1">Uncharacterized protein</fullName>
    </submittedName>
</protein>
<accession>A0ABD0YXQ9</accession>
<dbReference type="PANTHER" id="PTHR11012">
    <property type="entry name" value="PROTEIN KINASE-LIKE DOMAIN-CONTAINING"/>
    <property type="match status" value="1"/>
</dbReference>
<evidence type="ECO:0000313" key="2">
    <source>
        <dbReference type="Proteomes" id="UP001558652"/>
    </source>
</evidence>
<organism evidence="1 2">
    <name type="scientific">Ranatra chinensis</name>
    <dbReference type="NCBI Taxonomy" id="642074"/>
    <lineage>
        <taxon>Eukaryota</taxon>
        <taxon>Metazoa</taxon>
        <taxon>Ecdysozoa</taxon>
        <taxon>Arthropoda</taxon>
        <taxon>Hexapoda</taxon>
        <taxon>Insecta</taxon>
        <taxon>Pterygota</taxon>
        <taxon>Neoptera</taxon>
        <taxon>Paraneoptera</taxon>
        <taxon>Hemiptera</taxon>
        <taxon>Heteroptera</taxon>
        <taxon>Panheteroptera</taxon>
        <taxon>Nepomorpha</taxon>
        <taxon>Nepidae</taxon>
        <taxon>Ranatrinae</taxon>
        <taxon>Ranatra</taxon>
    </lineage>
</organism>
<gene>
    <name evidence="1" type="ORF">AAG570_000675</name>
</gene>
<dbReference type="Proteomes" id="UP001558652">
    <property type="component" value="Unassembled WGS sequence"/>
</dbReference>
<dbReference type="PANTHER" id="PTHR11012:SF56">
    <property type="entry name" value="CHK KINASE-LIKE DOMAIN-CONTAINING PROTEIN-RELATED"/>
    <property type="match status" value="1"/>
</dbReference>
<reference evidence="1 2" key="1">
    <citation type="submission" date="2024-07" db="EMBL/GenBank/DDBJ databases">
        <title>Chromosome-level genome assembly of the water stick insect Ranatra chinensis (Heteroptera: Nepidae).</title>
        <authorList>
            <person name="Liu X."/>
        </authorList>
    </citation>
    <scope>NUCLEOTIDE SEQUENCE [LARGE SCALE GENOMIC DNA]</scope>
    <source>
        <strain evidence="1">Cailab_2021Rc</strain>
        <tissue evidence="1">Muscle</tissue>
    </source>
</reference>
<keyword evidence="2" id="KW-1185">Reference proteome</keyword>
<sequence length="191" mass="21545">MVRRHHKLRPQEGYKLFNTRELNPQGVVHSLGGCPTVPEAEISDLLGKTGWPIEICSVLMMDHKLSAKILEKKGPGWTVVSIEYASATNKGDGNASQMVRATVHLQSGNLRETLTLILKKQPESKAFSEFLNQFSVFQTEINVYTLVISQMEELMAEYSDQRGPLWCKFWGHDGNEFLILEDLKIGETLDP</sequence>
<dbReference type="PROSITE" id="PS51257">
    <property type="entry name" value="PROKAR_LIPOPROTEIN"/>
    <property type="match status" value="1"/>
</dbReference>
<dbReference type="Pfam" id="PF02958">
    <property type="entry name" value="EcKL"/>
    <property type="match status" value="1"/>
</dbReference>